<dbReference type="Gene3D" id="3.10.105.10">
    <property type="entry name" value="Dipeptide-binding Protein, Domain 3"/>
    <property type="match status" value="2"/>
</dbReference>
<dbReference type="RefSeq" id="WP_208054526.1">
    <property type="nucleotide sequence ID" value="NZ_JAGEMK010000001.1"/>
</dbReference>
<evidence type="ECO:0000259" key="6">
    <source>
        <dbReference type="Pfam" id="PF04069"/>
    </source>
</evidence>
<dbReference type="Gene3D" id="3.40.190.100">
    <property type="entry name" value="Glycine betaine-binding periplasmic protein, domain 2"/>
    <property type="match status" value="1"/>
</dbReference>
<dbReference type="Proteomes" id="UP000664209">
    <property type="component" value="Unassembled WGS sequence"/>
</dbReference>
<dbReference type="PANTHER" id="PTHR47737:SF1">
    <property type="entry name" value="GLYCINE BETAINE_PROLINE BETAINE TRANSPORT SYSTEM PERMEASE PROTEIN PROW"/>
    <property type="match status" value="1"/>
</dbReference>
<evidence type="ECO:0000256" key="4">
    <source>
        <dbReference type="ARBA" id="ARBA00023136"/>
    </source>
</evidence>
<comment type="subcellular location">
    <subcellularLocation>
        <location evidence="1">Cell membrane</location>
    </subcellularLocation>
</comment>
<dbReference type="GO" id="GO:0043190">
    <property type="term" value="C:ATP-binding cassette (ABC) transporter complex"/>
    <property type="evidence" value="ECO:0007669"/>
    <property type="project" value="InterPro"/>
</dbReference>
<evidence type="ECO:0000313" key="7">
    <source>
        <dbReference type="EMBL" id="MBO1750921.1"/>
    </source>
</evidence>
<evidence type="ECO:0000256" key="1">
    <source>
        <dbReference type="ARBA" id="ARBA00004236"/>
    </source>
</evidence>
<keyword evidence="4" id="KW-0472">Membrane</keyword>
<feature type="chain" id="PRO_5037683019" evidence="5">
    <location>
        <begin position="26"/>
        <end position="306"/>
    </location>
</feature>
<dbReference type="CDD" id="cd13639">
    <property type="entry name" value="PBP2_OpuAC_like"/>
    <property type="match status" value="1"/>
</dbReference>
<gene>
    <name evidence="7" type="ORF">J4G33_03805</name>
</gene>
<accession>A0A939LN36</accession>
<evidence type="ECO:0000256" key="2">
    <source>
        <dbReference type="ARBA" id="ARBA00022448"/>
    </source>
</evidence>
<name>A0A939LN36_9CELL</name>
<dbReference type="SUPFAM" id="SSF53850">
    <property type="entry name" value="Periplasmic binding protein-like II"/>
    <property type="match status" value="1"/>
</dbReference>
<dbReference type="InterPro" id="IPR007210">
    <property type="entry name" value="ABC_Gly_betaine_transp_sub-bd"/>
</dbReference>
<sequence length="306" mass="33324">MRNARRTTTALASAGVLALALTACASDSDTTEESSGDAGAAEQSEPITIGVHSGWEEGIAVSHLWKHILEGEGYEVEMETADAGIVFTGLSEGDFDVNFDTWLPQTHASYLEQYGDSLEDLGAWLDDAPLTIAVNEDSPITSLDELAEYADEFDNRIVGIESGAGLTAITQDEVIPTYGLEDMEFLVSSTPAMLTELQAATDAGENIVVTLWRPHWAYDAFPIRDLEDPENALGDADSIHTYAHQDFSGEYPEVAEWISGFRMDADQLHALENIMFNEMDGEDNDAAVEQWLEENPDYVDSIVSGS</sequence>
<reference evidence="7" key="1">
    <citation type="submission" date="2021-03" db="EMBL/GenBank/DDBJ databases">
        <title>Actinotalea soli sp. nov., isolated from soil.</title>
        <authorList>
            <person name="Ping W."/>
            <person name="Zhang J."/>
        </authorList>
    </citation>
    <scope>NUCLEOTIDE SEQUENCE</scope>
    <source>
        <strain evidence="7">BY-33</strain>
    </source>
</reference>
<dbReference type="PROSITE" id="PS51257">
    <property type="entry name" value="PROKAR_LIPOPROTEIN"/>
    <property type="match status" value="1"/>
</dbReference>
<proteinExistence type="predicted"/>
<dbReference type="GO" id="GO:0015871">
    <property type="term" value="P:choline transport"/>
    <property type="evidence" value="ECO:0007669"/>
    <property type="project" value="TreeGrafter"/>
</dbReference>
<evidence type="ECO:0000256" key="5">
    <source>
        <dbReference type="SAM" id="SignalP"/>
    </source>
</evidence>
<dbReference type="EMBL" id="JAGEMK010000001">
    <property type="protein sequence ID" value="MBO1750921.1"/>
    <property type="molecule type" value="Genomic_DNA"/>
</dbReference>
<keyword evidence="3" id="KW-1003">Cell membrane</keyword>
<keyword evidence="8" id="KW-1185">Reference proteome</keyword>
<dbReference type="GO" id="GO:0005275">
    <property type="term" value="F:amine transmembrane transporter activity"/>
    <property type="evidence" value="ECO:0007669"/>
    <property type="project" value="TreeGrafter"/>
</dbReference>
<dbReference type="GO" id="GO:0015226">
    <property type="term" value="F:carnitine transmembrane transporter activity"/>
    <property type="evidence" value="ECO:0007669"/>
    <property type="project" value="TreeGrafter"/>
</dbReference>
<organism evidence="7 8">
    <name type="scientific">Actinotalea soli</name>
    <dbReference type="NCBI Taxonomy" id="2819234"/>
    <lineage>
        <taxon>Bacteria</taxon>
        <taxon>Bacillati</taxon>
        <taxon>Actinomycetota</taxon>
        <taxon>Actinomycetes</taxon>
        <taxon>Micrococcales</taxon>
        <taxon>Cellulomonadaceae</taxon>
        <taxon>Actinotalea</taxon>
    </lineage>
</organism>
<evidence type="ECO:0000256" key="3">
    <source>
        <dbReference type="ARBA" id="ARBA00022475"/>
    </source>
</evidence>
<feature type="signal peptide" evidence="5">
    <location>
        <begin position="1"/>
        <end position="25"/>
    </location>
</feature>
<dbReference type="Pfam" id="PF04069">
    <property type="entry name" value="OpuAC"/>
    <property type="match status" value="1"/>
</dbReference>
<protein>
    <submittedName>
        <fullName evidence="7">Glycine betaine ABC transporter substrate-binding protein</fullName>
    </submittedName>
</protein>
<dbReference type="AlphaFoldDB" id="A0A939LN36"/>
<keyword evidence="5" id="KW-0732">Signal</keyword>
<evidence type="ECO:0000313" key="8">
    <source>
        <dbReference type="Proteomes" id="UP000664209"/>
    </source>
</evidence>
<feature type="domain" description="ABC-type glycine betaine transport system substrate-binding" evidence="6">
    <location>
        <begin position="46"/>
        <end position="294"/>
    </location>
</feature>
<comment type="caution">
    <text evidence="7">The sequence shown here is derived from an EMBL/GenBank/DDBJ whole genome shotgun (WGS) entry which is preliminary data.</text>
</comment>
<dbReference type="GO" id="GO:0031460">
    <property type="term" value="P:glycine betaine transport"/>
    <property type="evidence" value="ECO:0007669"/>
    <property type="project" value="TreeGrafter"/>
</dbReference>
<dbReference type="PANTHER" id="PTHR47737">
    <property type="entry name" value="GLYCINE BETAINE/PROLINE BETAINE TRANSPORT SYSTEM PERMEASE PROTEIN PROW"/>
    <property type="match status" value="1"/>
</dbReference>
<keyword evidence="2" id="KW-0813">Transport</keyword>